<dbReference type="GO" id="GO:0003874">
    <property type="term" value="F:6-pyruvoyltetrahydropterin synthase activity"/>
    <property type="evidence" value="ECO:0007669"/>
    <property type="project" value="UniProtKB-EC"/>
</dbReference>
<evidence type="ECO:0000256" key="10">
    <source>
        <dbReference type="SAM" id="SignalP"/>
    </source>
</evidence>
<dbReference type="EMBL" id="JALLPB020000686">
    <property type="protein sequence ID" value="KAL3807020.1"/>
    <property type="molecule type" value="Genomic_DNA"/>
</dbReference>
<evidence type="ECO:0000256" key="9">
    <source>
        <dbReference type="SAM" id="MobiDB-lite"/>
    </source>
</evidence>
<name>A0ABD3R2N2_9STRA</name>
<evidence type="ECO:0000256" key="6">
    <source>
        <dbReference type="ARBA" id="ARBA00022833"/>
    </source>
</evidence>
<comment type="similarity">
    <text evidence="3">Belongs to the PTPS family.</text>
</comment>
<dbReference type="EC" id="4.2.3.12" evidence="4"/>
<comment type="caution">
    <text evidence="11">The sequence shown here is derived from an EMBL/GenBank/DDBJ whole genome shotgun (WGS) entry which is preliminary data.</text>
</comment>
<keyword evidence="8" id="KW-0456">Lyase</keyword>
<feature type="chain" id="PRO_5044858354" description="6-pyruvoyltetrahydropterin synthase" evidence="10">
    <location>
        <begin position="21"/>
        <end position="202"/>
    </location>
</feature>
<evidence type="ECO:0000256" key="7">
    <source>
        <dbReference type="ARBA" id="ARBA00023007"/>
    </source>
</evidence>
<keyword evidence="10" id="KW-0732">Signal</keyword>
<evidence type="ECO:0000256" key="5">
    <source>
        <dbReference type="ARBA" id="ARBA00022723"/>
    </source>
</evidence>
<dbReference type="Proteomes" id="UP001530377">
    <property type="component" value="Unassembled WGS sequence"/>
</dbReference>
<dbReference type="Gene3D" id="3.30.479.10">
    <property type="entry name" value="6-pyruvoyl tetrahydropterin synthase/QueD"/>
    <property type="match status" value="1"/>
</dbReference>
<dbReference type="InterPro" id="IPR038418">
    <property type="entry name" value="6-PTP_synth/QueD_sf"/>
</dbReference>
<dbReference type="PANTHER" id="PTHR12589">
    <property type="entry name" value="PYRUVOYL TETRAHYDROBIOPTERIN SYNTHASE"/>
    <property type="match status" value="1"/>
</dbReference>
<keyword evidence="6" id="KW-0862">Zinc</keyword>
<sequence>MIPPLSFCTAVVWLAFAVDASTFGVPMTSHRRSADASSIIRPPRGGTTDDPSATVPPAPPRPHLPYTLGIRDSIMIAHSFHGHPSFGPAGGLHGATYTVDVEFASRELHPECNWVIDIGIASDLVAEVLRKYNHKNLDEIFGDGVMTTTEFMCRAIFDGVVEKLKGTKGAEGDHNGGGFDGWIKVTLWESHKAWASFEGPLI</sequence>
<dbReference type="GO" id="GO:0006729">
    <property type="term" value="P:tetrahydrobiopterin biosynthetic process"/>
    <property type="evidence" value="ECO:0007669"/>
    <property type="project" value="UniProtKB-KW"/>
</dbReference>
<evidence type="ECO:0000256" key="1">
    <source>
        <dbReference type="ARBA" id="ARBA00001947"/>
    </source>
</evidence>
<evidence type="ECO:0000313" key="11">
    <source>
        <dbReference type="EMBL" id="KAL3807020.1"/>
    </source>
</evidence>
<protein>
    <recommendedName>
        <fullName evidence="4">6-pyruvoyltetrahydropterin synthase</fullName>
        <ecNumber evidence="4">4.2.3.12</ecNumber>
    </recommendedName>
</protein>
<reference evidence="11 12" key="1">
    <citation type="submission" date="2024-10" db="EMBL/GenBank/DDBJ databases">
        <title>Updated reference genomes for cyclostephanoid diatoms.</title>
        <authorList>
            <person name="Roberts W.R."/>
            <person name="Alverson A.J."/>
        </authorList>
    </citation>
    <scope>NUCLEOTIDE SEQUENCE [LARGE SCALE GENOMIC DNA]</scope>
    <source>
        <strain evidence="11 12">AJA228-03</strain>
    </source>
</reference>
<keyword evidence="7" id="KW-0783">Tetrahydrobiopterin biosynthesis</keyword>
<evidence type="ECO:0000256" key="8">
    <source>
        <dbReference type="ARBA" id="ARBA00023239"/>
    </source>
</evidence>
<dbReference type="AlphaFoldDB" id="A0ABD3R2N2"/>
<evidence type="ECO:0000256" key="4">
    <source>
        <dbReference type="ARBA" id="ARBA00013100"/>
    </source>
</evidence>
<dbReference type="PANTHER" id="PTHR12589:SF7">
    <property type="entry name" value="6-PYRUVOYL TETRAHYDROBIOPTERIN SYNTHASE"/>
    <property type="match status" value="1"/>
</dbReference>
<comment type="pathway">
    <text evidence="2">Cofactor biosynthesis; tetrahydrobiopterin biosynthesis; tetrahydrobiopterin from 7,8-dihydroneopterin triphosphate: step 1/3.</text>
</comment>
<accession>A0ABD3R2N2</accession>
<gene>
    <name evidence="11" type="ORF">ACHAXA_007804</name>
</gene>
<organism evidence="11 12">
    <name type="scientific">Cyclostephanos tholiformis</name>
    <dbReference type="NCBI Taxonomy" id="382380"/>
    <lineage>
        <taxon>Eukaryota</taxon>
        <taxon>Sar</taxon>
        <taxon>Stramenopiles</taxon>
        <taxon>Ochrophyta</taxon>
        <taxon>Bacillariophyta</taxon>
        <taxon>Coscinodiscophyceae</taxon>
        <taxon>Thalassiosirophycidae</taxon>
        <taxon>Stephanodiscales</taxon>
        <taxon>Stephanodiscaceae</taxon>
        <taxon>Cyclostephanos</taxon>
    </lineage>
</organism>
<dbReference type="SUPFAM" id="SSF55620">
    <property type="entry name" value="Tetrahydrobiopterin biosynthesis enzymes-like"/>
    <property type="match status" value="1"/>
</dbReference>
<proteinExistence type="inferred from homology"/>
<comment type="cofactor">
    <cofactor evidence="1">
        <name>Zn(2+)</name>
        <dbReference type="ChEBI" id="CHEBI:29105"/>
    </cofactor>
</comment>
<dbReference type="InterPro" id="IPR007115">
    <property type="entry name" value="6-PTP_synth/QueD"/>
</dbReference>
<evidence type="ECO:0000256" key="2">
    <source>
        <dbReference type="ARBA" id="ARBA00005126"/>
    </source>
</evidence>
<evidence type="ECO:0000313" key="12">
    <source>
        <dbReference type="Proteomes" id="UP001530377"/>
    </source>
</evidence>
<dbReference type="GO" id="GO:0046872">
    <property type="term" value="F:metal ion binding"/>
    <property type="evidence" value="ECO:0007669"/>
    <property type="project" value="UniProtKB-KW"/>
</dbReference>
<evidence type="ECO:0000256" key="3">
    <source>
        <dbReference type="ARBA" id="ARBA00009164"/>
    </source>
</evidence>
<keyword evidence="5" id="KW-0479">Metal-binding</keyword>
<keyword evidence="12" id="KW-1185">Reference proteome</keyword>
<dbReference type="Pfam" id="PF01242">
    <property type="entry name" value="PTPS"/>
    <property type="match status" value="1"/>
</dbReference>
<feature type="region of interest" description="Disordered" evidence="9">
    <location>
        <begin position="34"/>
        <end position="60"/>
    </location>
</feature>
<feature type="signal peptide" evidence="10">
    <location>
        <begin position="1"/>
        <end position="20"/>
    </location>
</feature>